<comment type="caution">
    <text evidence="10">The sequence shown here is derived from an EMBL/GenBank/DDBJ whole genome shotgun (WGS) entry which is preliminary data.</text>
</comment>
<dbReference type="Gene3D" id="2.170.140.10">
    <property type="entry name" value="Chitin binding domain"/>
    <property type="match status" value="1"/>
</dbReference>
<dbReference type="InterPro" id="IPR011583">
    <property type="entry name" value="Chitinase_II/V-like_cat"/>
</dbReference>
<sequence>MPPNIQGVYKDGSVIEVEVLVTTHHKGHFEFAICPLRPLGSKSQVLNIPTADCFAQNKLTFLSDELYNAPQDPLHPERAYIVPSLKAEWVSGKPGEQPVVGAYYKMKFQLPQGVNGEIVLLQWYYLTANSCKHEGYDDYDWPAEWGDDVLRYGALPDCEVVPEDGDGVPEQIVGESQNIENDEFQEDDDVFVDSGASSVDSDEPCKDDSSSYYTSTNDCSGYVYCMAGAPGEVFKCSAGQLYDEAQQRCNWEDDVLCISAVDELYDEDGNPLPTRQPSPPPTPPPNPLLEWNPNAVNRGHDKTIIGYYASWQWYDRDGLAAPINMDFTKITRANFAFFQITEGGDIYGTDNWADPITLFGYYDWMAEEGTADLYCSWDEPGEPPNCSAHKYEEGLIYLAHKAGAEVYPSIGGWSLSDPFPVMAANPQARARFASQCIDLIKSYNFDGIDLDWEYPGYEPHSGTPDDTINFNLLLDDVRAALDELGAETGKFYGLTAALPCGPSIIDNQDIAHVSMRLTELNLMTYDFHGSWNENAGVNAPLYDQEGSEEFSVHGCVANWLQGGATKEKINIGFPFYGRSFIGAKELYEKHEGNDETTWHMDEGVPQYYNIMAKLNEGYLTTFRDEQTMTEVAFSEKGLVSYDDERAICDKTEYAMVHNLVRTSMDIAVLASSLLLLNIPPQNGYIIWELSGDIMPDLSTPLLDAANAKLRKPDLACETIADYDTKTLASVNSFILHTSGSNTSGGSISAAIVYYPVYGKNRCLSDGNEPSWLGSDAKFDNAEACCAENFGWVEESCLANSPAMAPPVVEEYVEEVISEEINISVLYYPAQNGYICVNDGLQPSWMSVAEMFSKESDCCERHYPDRDCLGKSGELKPKMWYPSTEGVMCVSDRKQPSWMSLDSMFETEAECCAFHYGWKHDCSSDSQPTMYQNSVEVVTLTPEPTNHPTRHSTPNPTFKKEPIVTPRPTRRPQSDSPSRHPSRQPSRRPTRTPTRPPVSPAIPANNMASQFATFQTPTAKPAMPPIGSSYFGFYFKPASGGGDQPTSQAIAMNGPTHSTSSARPLNKGEESHMGDIIESQIKGTKKKQKKKKKKKGWKKKLKKKMKQLKWKNNR</sequence>
<dbReference type="SUPFAM" id="SSF57625">
    <property type="entry name" value="Invertebrate chitin-binding proteins"/>
    <property type="match status" value="1"/>
</dbReference>
<feature type="compositionally biased region" description="Polar residues" evidence="7">
    <location>
        <begin position="1043"/>
        <end position="1062"/>
    </location>
</feature>
<feature type="compositionally biased region" description="Basic residues" evidence="7">
    <location>
        <begin position="979"/>
        <end position="989"/>
    </location>
</feature>
<dbReference type="InterPro" id="IPR029070">
    <property type="entry name" value="Chitinase_insertion_sf"/>
</dbReference>
<proteinExistence type="inferred from homology"/>
<dbReference type="InterPro" id="IPR001579">
    <property type="entry name" value="Glyco_hydro_18_chit_AS"/>
</dbReference>
<evidence type="ECO:0000256" key="2">
    <source>
        <dbReference type="ARBA" id="ARBA00022669"/>
    </source>
</evidence>
<feature type="region of interest" description="Disordered" evidence="7">
    <location>
        <begin position="1040"/>
        <end position="1113"/>
    </location>
</feature>
<dbReference type="PROSITE" id="PS01095">
    <property type="entry name" value="GH18_1"/>
    <property type="match status" value="1"/>
</dbReference>
<dbReference type="SMART" id="SM00636">
    <property type="entry name" value="Glyco_18"/>
    <property type="match status" value="1"/>
</dbReference>
<feature type="domain" description="GH18" evidence="9">
    <location>
        <begin position="302"/>
        <end position="712"/>
    </location>
</feature>
<keyword evidence="2" id="KW-0147">Chitin-binding</keyword>
<organism evidence="10 11">
    <name type="scientific">Thalassiosira oceanica</name>
    <name type="common">Marine diatom</name>
    <dbReference type="NCBI Taxonomy" id="159749"/>
    <lineage>
        <taxon>Eukaryota</taxon>
        <taxon>Sar</taxon>
        <taxon>Stramenopiles</taxon>
        <taxon>Ochrophyta</taxon>
        <taxon>Bacillariophyta</taxon>
        <taxon>Coscinodiscophyceae</taxon>
        <taxon>Thalassiosirophycidae</taxon>
        <taxon>Thalassiosirales</taxon>
        <taxon>Thalassiosiraceae</taxon>
        <taxon>Thalassiosira</taxon>
    </lineage>
</organism>
<dbReference type="GO" id="GO:0005576">
    <property type="term" value="C:extracellular region"/>
    <property type="evidence" value="ECO:0007669"/>
    <property type="project" value="InterPro"/>
</dbReference>
<dbReference type="eggNOG" id="KOG2806">
    <property type="taxonomic scope" value="Eukaryota"/>
</dbReference>
<evidence type="ECO:0000259" key="8">
    <source>
        <dbReference type="PROSITE" id="PS50940"/>
    </source>
</evidence>
<dbReference type="PANTHER" id="PTHR11177:SF317">
    <property type="entry name" value="CHITINASE 12-RELATED"/>
    <property type="match status" value="1"/>
</dbReference>
<dbReference type="Pfam" id="PF01607">
    <property type="entry name" value="CBM_14"/>
    <property type="match status" value="1"/>
</dbReference>
<protein>
    <submittedName>
        <fullName evidence="10">Uncharacterized protein</fullName>
    </submittedName>
</protein>
<name>K0STF0_THAOC</name>
<dbReference type="PANTHER" id="PTHR11177">
    <property type="entry name" value="CHITINASE"/>
    <property type="match status" value="1"/>
</dbReference>
<comment type="similarity">
    <text evidence="1">Belongs to the glycosyl hydrolase 18 family. Chitinase class II subfamily.</text>
</comment>
<dbReference type="PROSITE" id="PS50940">
    <property type="entry name" value="CHIT_BIND_II"/>
    <property type="match status" value="1"/>
</dbReference>
<evidence type="ECO:0000313" key="11">
    <source>
        <dbReference type="Proteomes" id="UP000266841"/>
    </source>
</evidence>
<feature type="compositionally biased region" description="Basic residues" evidence="7">
    <location>
        <begin position="1082"/>
        <end position="1113"/>
    </location>
</feature>
<evidence type="ECO:0000256" key="5">
    <source>
        <dbReference type="ARBA" id="ARBA00023295"/>
    </source>
</evidence>
<dbReference type="Gene3D" id="3.20.20.80">
    <property type="entry name" value="Glycosidases"/>
    <property type="match status" value="1"/>
</dbReference>
<dbReference type="InterPro" id="IPR036508">
    <property type="entry name" value="Chitin-bd_dom_sf"/>
</dbReference>
<feature type="region of interest" description="Disordered" evidence="7">
    <location>
        <begin position="940"/>
        <end position="1004"/>
    </location>
</feature>
<dbReference type="SUPFAM" id="SSF51445">
    <property type="entry name" value="(Trans)glycosidases"/>
    <property type="match status" value="1"/>
</dbReference>
<dbReference type="GO" id="GO:0006032">
    <property type="term" value="P:chitin catabolic process"/>
    <property type="evidence" value="ECO:0007669"/>
    <property type="project" value="TreeGrafter"/>
</dbReference>
<dbReference type="InterPro" id="IPR050314">
    <property type="entry name" value="Glycosyl_Hydrlase_18"/>
</dbReference>
<gene>
    <name evidence="10" type="ORF">THAOC_10149</name>
</gene>
<keyword evidence="3 6" id="KW-0378">Hydrolase</keyword>
<dbReference type="PROSITE" id="PS51910">
    <property type="entry name" value="GH18_2"/>
    <property type="match status" value="1"/>
</dbReference>
<dbReference type="Proteomes" id="UP000266841">
    <property type="component" value="Unassembled WGS sequence"/>
</dbReference>
<dbReference type="SMART" id="SM00494">
    <property type="entry name" value="ChtBD2"/>
    <property type="match status" value="1"/>
</dbReference>
<feature type="domain" description="Chitin-binding type-2" evidence="8">
    <location>
        <begin position="202"/>
        <end position="259"/>
    </location>
</feature>
<evidence type="ECO:0000256" key="7">
    <source>
        <dbReference type="SAM" id="MobiDB-lite"/>
    </source>
</evidence>
<accession>K0STF0</accession>
<dbReference type="GO" id="GO:0004568">
    <property type="term" value="F:chitinase activity"/>
    <property type="evidence" value="ECO:0007669"/>
    <property type="project" value="TreeGrafter"/>
</dbReference>
<evidence type="ECO:0000256" key="6">
    <source>
        <dbReference type="RuleBase" id="RU000489"/>
    </source>
</evidence>
<evidence type="ECO:0000313" key="10">
    <source>
        <dbReference type="EMBL" id="EJK68655.1"/>
    </source>
</evidence>
<evidence type="ECO:0000256" key="4">
    <source>
        <dbReference type="ARBA" id="ARBA00023157"/>
    </source>
</evidence>
<keyword evidence="11" id="KW-1185">Reference proteome</keyword>
<feature type="compositionally biased region" description="Polar residues" evidence="7">
    <location>
        <begin position="940"/>
        <end position="955"/>
    </location>
</feature>
<feature type="compositionally biased region" description="Pro residues" evidence="7">
    <location>
        <begin position="274"/>
        <end position="287"/>
    </location>
</feature>
<dbReference type="Pfam" id="PF00704">
    <property type="entry name" value="Glyco_hydro_18"/>
    <property type="match status" value="1"/>
</dbReference>
<dbReference type="AlphaFoldDB" id="K0STF0"/>
<feature type="region of interest" description="Disordered" evidence="7">
    <location>
        <begin position="267"/>
        <end position="288"/>
    </location>
</feature>
<dbReference type="Pfam" id="PF03067">
    <property type="entry name" value="LPMO_10"/>
    <property type="match status" value="1"/>
</dbReference>
<keyword evidence="4" id="KW-1015">Disulfide bond</keyword>
<dbReference type="InterPro" id="IPR017853">
    <property type="entry name" value="GH"/>
</dbReference>
<evidence type="ECO:0000256" key="1">
    <source>
        <dbReference type="ARBA" id="ARBA00009121"/>
    </source>
</evidence>
<dbReference type="InterPro" id="IPR002557">
    <property type="entry name" value="Chitin-bd_dom"/>
</dbReference>
<dbReference type="EMBL" id="AGNL01011023">
    <property type="protein sequence ID" value="EJK68655.1"/>
    <property type="molecule type" value="Genomic_DNA"/>
</dbReference>
<dbReference type="InterPro" id="IPR004302">
    <property type="entry name" value="Cellulose/chitin-bd_N"/>
</dbReference>
<evidence type="ECO:0000256" key="3">
    <source>
        <dbReference type="ARBA" id="ARBA00022801"/>
    </source>
</evidence>
<feature type="compositionally biased region" description="Basic and acidic residues" evidence="7">
    <location>
        <begin position="1065"/>
        <end position="1074"/>
    </location>
</feature>
<evidence type="ECO:0000259" key="9">
    <source>
        <dbReference type="PROSITE" id="PS51910"/>
    </source>
</evidence>
<dbReference type="GO" id="GO:0008061">
    <property type="term" value="F:chitin binding"/>
    <property type="evidence" value="ECO:0007669"/>
    <property type="project" value="UniProtKB-KW"/>
</dbReference>
<dbReference type="InterPro" id="IPR001223">
    <property type="entry name" value="Glyco_hydro18_cat"/>
</dbReference>
<keyword evidence="5 6" id="KW-0326">Glycosidase</keyword>
<dbReference type="Gene3D" id="3.10.50.10">
    <property type="match status" value="1"/>
</dbReference>
<dbReference type="GO" id="GO:0005975">
    <property type="term" value="P:carbohydrate metabolic process"/>
    <property type="evidence" value="ECO:0007669"/>
    <property type="project" value="InterPro"/>
</dbReference>
<dbReference type="OrthoDB" id="70885at2759"/>
<reference evidence="10 11" key="1">
    <citation type="journal article" date="2012" name="Genome Biol.">
        <title>Genome and low-iron response of an oceanic diatom adapted to chronic iron limitation.</title>
        <authorList>
            <person name="Lommer M."/>
            <person name="Specht M."/>
            <person name="Roy A.S."/>
            <person name="Kraemer L."/>
            <person name="Andreson R."/>
            <person name="Gutowska M.A."/>
            <person name="Wolf J."/>
            <person name="Bergner S.V."/>
            <person name="Schilhabel M.B."/>
            <person name="Klostermeier U.C."/>
            <person name="Beiko R.G."/>
            <person name="Rosenstiel P."/>
            <person name="Hippler M."/>
            <person name="Laroche J."/>
        </authorList>
    </citation>
    <scope>NUCLEOTIDE SEQUENCE [LARGE SCALE GENOMIC DNA]</scope>
    <source>
        <strain evidence="10 11">CCMP1005</strain>
    </source>
</reference>